<dbReference type="OrthoDB" id="9948259at2"/>
<evidence type="ECO:0000256" key="1">
    <source>
        <dbReference type="SAM" id="SignalP"/>
    </source>
</evidence>
<dbReference type="RefSeq" id="WP_093331319.1">
    <property type="nucleotide sequence ID" value="NZ_AP027363.1"/>
</dbReference>
<dbReference type="EMBL" id="FOHK01000013">
    <property type="protein sequence ID" value="SET75559.1"/>
    <property type="molecule type" value="Genomic_DNA"/>
</dbReference>
<evidence type="ECO:0000313" key="3">
    <source>
        <dbReference type="Proteomes" id="UP000199308"/>
    </source>
</evidence>
<keyword evidence="3" id="KW-1185">Reference proteome</keyword>
<reference evidence="2 3" key="1">
    <citation type="submission" date="2016-10" db="EMBL/GenBank/DDBJ databases">
        <authorList>
            <person name="de Groot N.N."/>
        </authorList>
    </citation>
    <scope>NUCLEOTIDE SEQUENCE [LARGE SCALE GENOMIC DNA]</scope>
    <source>
        <strain evidence="2 3">DSM 19706</strain>
    </source>
</reference>
<organism evidence="2 3">
    <name type="scientific">Thalassotalea agarivorans</name>
    <name type="common">Thalassomonas agarivorans</name>
    <dbReference type="NCBI Taxonomy" id="349064"/>
    <lineage>
        <taxon>Bacteria</taxon>
        <taxon>Pseudomonadati</taxon>
        <taxon>Pseudomonadota</taxon>
        <taxon>Gammaproteobacteria</taxon>
        <taxon>Alteromonadales</taxon>
        <taxon>Colwelliaceae</taxon>
        <taxon>Thalassotalea</taxon>
    </lineage>
</organism>
<evidence type="ECO:0000313" key="2">
    <source>
        <dbReference type="EMBL" id="SET75559.1"/>
    </source>
</evidence>
<name>A0A1I0GYX4_THASX</name>
<proteinExistence type="predicted"/>
<accession>A0A1I0GYX4</accession>
<dbReference type="AlphaFoldDB" id="A0A1I0GYX4"/>
<dbReference type="Proteomes" id="UP000199308">
    <property type="component" value="Unassembled WGS sequence"/>
</dbReference>
<gene>
    <name evidence="2" type="ORF">SAMN05660429_02604</name>
</gene>
<keyword evidence="1" id="KW-0732">Signal</keyword>
<feature type="signal peptide" evidence="1">
    <location>
        <begin position="1"/>
        <end position="19"/>
    </location>
</feature>
<dbReference type="PROSITE" id="PS51257">
    <property type="entry name" value="PROKAR_LIPOPROTEIN"/>
    <property type="match status" value="1"/>
</dbReference>
<sequence length="150" mass="16921">MKNLSFLLFLIIFSSTSVACRYKEKSIESHYSSSEFVYEGVITGVFYPDFEKAIRSLERPIKEGSDLPLIVGERMIFDITPLNILKGKDVPRKVIFSGCGSGSATIKSRVLIFVSEYKSQWYGYFLQDGEHSFKEALAKVANLAQKQANN</sequence>
<protein>
    <submittedName>
        <fullName evidence="2">Uncharacterized protein</fullName>
    </submittedName>
</protein>
<feature type="chain" id="PRO_5011732579" evidence="1">
    <location>
        <begin position="20"/>
        <end position="150"/>
    </location>
</feature>
<dbReference type="STRING" id="349064.SAMN05660429_02604"/>